<sequence>MLISTIINSLLSIAYFTTNAKAVQLGGILCRLPKSIGFECGTTAPTSAFYFDSDVGECLEFKFLGCGGNQNRFFTKEECESGCGSLAKCGKGFPLMDFAGNIKHCDTHKMPCPIDYECIGKGIDSVCCKKFDRICSLGVSSGALCGIPVSTRYYFDEVTNMCRPFSYSGCGGNENNFKSKGQCLRYCAKTITCLRGDPLPDRYTSSRLMTCSESSSCPLNYTCTGKPPTRACCPSKEYVCGMPYNKDLPCRDKLEENMWTFNAKNGICQAIDGKACVNQLNVFANADQCAEYCIGACPGNLQPYLNPLTVLPQLCNPKKKFGCPIGHECLKSTEFASVCCKTQPICTAAESLAEVNSDGSGPRRCNPDVQNSCSDGYVCQQASNMEHICCTLPFDCPFGMKILREQFGRPHICSPGVIGGCPSDYLCVRGNSKTRRHLCCQPERRCIMPYVNLQTKRPKRCFPGK</sequence>
<feature type="signal peptide" evidence="1">
    <location>
        <begin position="1"/>
        <end position="22"/>
    </location>
</feature>
<evidence type="ECO:0000313" key="3">
    <source>
        <dbReference type="Proteomes" id="UP000046393"/>
    </source>
</evidence>
<dbReference type="InterPro" id="IPR002223">
    <property type="entry name" value="Kunitz_BPTI"/>
</dbReference>
<dbReference type="Proteomes" id="UP000046393">
    <property type="component" value="Unplaced"/>
</dbReference>
<organism evidence="3 4">
    <name type="scientific">Syphacia muris</name>
    <dbReference type="NCBI Taxonomy" id="451379"/>
    <lineage>
        <taxon>Eukaryota</taxon>
        <taxon>Metazoa</taxon>
        <taxon>Ecdysozoa</taxon>
        <taxon>Nematoda</taxon>
        <taxon>Chromadorea</taxon>
        <taxon>Rhabditida</taxon>
        <taxon>Spirurina</taxon>
        <taxon>Oxyuridomorpha</taxon>
        <taxon>Oxyuroidea</taxon>
        <taxon>Oxyuridae</taxon>
        <taxon>Syphacia</taxon>
    </lineage>
</organism>
<keyword evidence="1" id="KW-0732">Signal</keyword>
<dbReference type="CDD" id="cd00109">
    <property type="entry name" value="Kunitz-type"/>
    <property type="match status" value="1"/>
</dbReference>
<feature type="chain" id="PRO_5005893735" evidence="1">
    <location>
        <begin position="23"/>
        <end position="465"/>
    </location>
</feature>
<dbReference type="InterPro" id="IPR006150">
    <property type="entry name" value="Cys_repeat_1"/>
</dbReference>
<evidence type="ECO:0000313" key="4">
    <source>
        <dbReference type="WBParaSite" id="SMUV_0001114201-mRNA-1"/>
    </source>
</evidence>
<dbReference type="InterPro" id="IPR036880">
    <property type="entry name" value="Kunitz_BPTI_sf"/>
</dbReference>
<dbReference type="AlphaFoldDB" id="A0A0N5B1H6"/>
<dbReference type="InterPro" id="IPR020901">
    <property type="entry name" value="Prtase_inh_Kunz-CS"/>
</dbReference>
<feature type="domain" description="BPTI/Kunitz inhibitor" evidence="2">
    <location>
        <begin position="240"/>
        <end position="293"/>
    </location>
</feature>
<dbReference type="Gene3D" id="4.10.410.10">
    <property type="entry name" value="Pancreatic trypsin inhibitor Kunitz domain"/>
    <property type="match status" value="3"/>
</dbReference>
<keyword evidence="3" id="KW-1185">Reference proteome</keyword>
<dbReference type="PROSITE" id="PS50279">
    <property type="entry name" value="BPTI_KUNITZ_2"/>
    <property type="match status" value="3"/>
</dbReference>
<dbReference type="CDD" id="cd22593">
    <property type="entry name" value="Kunitz_conkunitzin"/>
    <property type="match status" value="1"/>
</dbReference>
<accession>A0A0N5B1H6</accession>
<dbReference type="PANTHER" id="PTHR46339">
    <property type="entry name" value="PROTEIN CBG15282-RELATED"/>
    <property type="match status" value="1"/>
</dbReference>
<protein>
    <submittedName>
        <fullName evidence="4">Kunitz/Bovine pancreatic trypsin inhibitor domain protein</fullName>
    </submittedName>
</protein>
<dbReference type="GO" id="GO:0004867">
    <property type="term" value="F:serine-type endopeptidase inhibitor activity"/>
    <property type="evidence" value="ECO:0007669"/>
    <property type="project" value="InterPro"/>
</dbReference>
<dbReference type="InterPro" id="IPR053014">
    <property type="entry name" value="Cuticle_assoc_divergent"/>
</dbReference>
<dbReference type="Pfam" id="PF00014">
    <property type="entry name" value="Kunitz_BPTI"/>
    <property type="match status" value="3"/>
</dbReference>
<evidence type="ECO:0000259" key="2">
    <source>
        <dbReference type="PROSITE" id="PS50279"/>
    </source>
</evidence>
<dbReference type="InterPro" id="IPR028150">
    <property type="entry name" value="Lustrin_cystein"/>
</dbReference>
<name>A0A0N5B1H6_9BILA</name>
<dbReference type="SMART" id="SM00131">
    <property type="entry name" value="KU"/>
    <property type="match status" value="2"/>
</dbReference>
<dbReference type="Pfam" id="PF14625">
    <property type="entry name" value="Lustrin_cystein"/>
    <property type="match status" value="5"/>
</dbReference>
<reference evidence="4" key="1">
    <citation type="submission" date="2017-02" db="UniProtKB">
        <authorList>
            <consortium name="WormBaseParasite"/>
        </authorList>
    </citation>
    <scope>IDENTIFICATION</scope>
</reference>
<dbReference type="WBParaSite" id="SMUV_0001114201-mRNA-1">
    <property type="protein sequence ID" value="SMUV_0001114201-mRNA-1"/>
    <property type="gene ID" value="SMUV_0001114201"/>
</dbReference>
<dbReference type="SMART" id="SM00289">
    <property type="entry name" value="WR1"/>
    <property type="match status" value="5"/>
</dbReference>
<dbReference type="PANTHER" id="PTHR46339:SF10">
    <property type="entry name" value="BPTI_KUNITZ INHIBITOR DOMAIN-CONTAINING PROTEIN"/>
    <property type="match status" value="1"/>
</dbReference>
<feature type="domain" description="BPTI/Kunitz inhibitor" evidence="2">
    <location>
        <begin position="135"/>
        <end position="187"/>
    </location>
</feature>
<proteinExistence type="predicted"/>
<feature type="domain" description="BPTI/Kunitz inhibitor" evidence="2">
    <location>
        <begin position="30"/>
        <end position="83"/>
    </location>
</feature>
<dbReference type="PRINTS" id="PR00759">
    <property type="entry name" value="BASICPTASE"/>
</dbReference>
<dbReference type="PROSITE" id="PS00280">
    <property type="entry name" value="BPTI_KUNITZ_1"/>
    <property type="match status" value="2"/>
</dbReference>
<dbReference type="STRING" id="451379.A0A0N5B1H6"/>
<dbReference type="SUPFAM" id="SSF57362">
    <property type="entry name" value="BPTI-like"/>
    <property type="match status" value="3"/>
</dbReference>
<evidence type="ECO:0000256" key="1">
    <source>
        <dbReference type="SAM" id="SignalP"/>
    </source>
</evidence>